<dbReference type="AlphaFoldDB" id="A0AAE0ZEH7"/>
<name>A0AAE0ZEH7_9GAST</name>
<evidence type="ECO:0000313" key="1">
    <source>
        <dbReference type="EMBL" id="KAK3767872.1"/>
    </source>
</evidence>
<protein>
    <submittedName>
        <fullName evidence="1">Uncharacterized protein</fullName>
    </submittedName>
</protein>
<sequence>MRKFAFTKTRRRKTLQVTDLTNVRIYTQVATADSRSCSLSVQKSTVNEAIFRDRSWSVHGLMLSRHPRLVGLARSLTSPVRLQ</sequence>
<evidence type="ECO:0000313" key="2">
    <source>
        <dbReference type="Proteomes" id="UP001283361"/>
    </source>
</evidence>
<organism evidence="1 2">
    <name type="scientific">Elysia crispata</name>
    <name type="common">lettuce slug</name>
    <dbReference type="NCBI Taxonomy" id="231223"/>
    <lineage>
        <taxon>Eukaryota</taxon>
        <taxon>Metazoa</taxon>
        <taxon>Spiralia</taxon>
        <taxon>Lophotrochozoa</taxon>
        <taxon>Mollusca</taxon>
        <taxon>Gastropoda</taxon>
        <taxon>Heterobranchia</taxon>
        <taxon>Euthyneura</taxon>
        <taxon>Panpulmonata</taxon>
        <taxon>Sacoglossa</taxon>
        <taxon>Placobranchoidea</taxon>
        <taxon>Plakobranchidae</taxon>
        <taxon>Elysia</taxon>
    </lineage>
</organism>
<gene>
    <name evidence="1" type="ORF">RRG08_059204</name>
</gene>
<comment type="caution">
    <text evidence="1">The sequence shown here is derived from an EMBL/GenBank/DDBJ whole genome shotgun (WGS) entry which is preliminary data.</text>
</comment>
<dbReference type="Proteomes" id="UP001283361">
    <property type="component" value="Unassembled WGS sequence"/>
</dbReference>
<keyword evidence="2" id="KW-1185">Reference proteome</keyword>
<reference evidence="1" key="1">
    <citation type="journal article" date="2023" name="G3 (Bethesda)">
        <title>A reference genome for the long-term kleptoplast-retaining sea slug Elysia crispata morphotype clarki.</title>
        <authorList>
            <person name="Eastman K.E."/>
            <person name="Pendleton A.L."/>
            <person name="Shaikh M.A."/>
            <person name="Suttiyut T."/>
            <person name="Ogas R."/>
            <person name="Tomko P."/>
            <person name="Gavelis G."/>
            <person name="Widhalm J.R."/>
            <person name="Wisecaver J.H."/>
        </authorList>
    </citation>
    <scope>NUCLEOTIDE SEQUENCE</scope>
    <source>
        <strain evidence="1">ECLA1</strain>
    </source>
</reference>
<accession>A0AAE0ZEH7</accession>
<dbReference type="EMBL" id="JAWDGP010004098">
    <property type="protein sequence ID" value="KAK3767872.1"/>
    <property type="molecule type" value="Genomic_DNA"/>
</dbReference>
<proteinExistence type="predicted"/>